<keyword evidence="3" id="KW-0411">Iron-sulfur</keyword>
<accession>A0A5S4ZU94</accession>
<sequence length="74" mass="8407">MSGQDFIIEFNTARCKKCGLCSHYCPQGVIARDKQGYPYVSAPEKCKQCYLCYHRCPDFALEVKDFDRESVSAG</sequence>
<comment type="caution">
    <text evidence="5">The sequence shown here is derived from an EMBL/GenBank/DDBJ whole genome shotgun (WGS) entry which is preliminary data.</text>
</comment>
<dbReference type="SUPFAM" id="SSF54862">
    <property type="entry name" value="4Fe-4S ferredoxins"/>
    <property type="match status" value="1"/>
</dbReference>
<evidence type="ECO:0000313" key="5">
    <source>
        <dbReference type="EMBL" id="TYO96469.1"/>
    </source>
</evidence>
<keyword evidence="2" id="KW-0408">Iron</keyword>
<dbReference type="PROSITE" id="PS51379">
    <property type="entry name" value="4FE4S_FER_2"/>
    <property type="match status" value="2"/>
</dbReference>
<dbReference type="AlphaFoldDB" id="A0A5S4ZU94"/>
<dbReference type="EMBL" id="VNHM01000004">
    <property type="protein sequence ID" value="TYO96469.1"/>
    <property type="molecule type" value="Genomic_DNA"/>
</dbReference>
<evidence type="ECO:0000259" key="4">
    <source>
        <dbReference type="PROSITE" id="PS51379"/>
    </source>
</evidence>
<evidence type="ECO:0000256" key="2">
    <source>
        <dbReference type="ARBA" id="ARBA00023004"/>
    </source>
</evidence>
<gene>
    <name evidence="5" type="ORF">LX24_00936</name>
</gene>
<evidence type="ECO:0000256" key="3">
    <source>
        <dbReference type="ARBA" id="ARBA00023014"/>
    </source>
</evidence>
<dbReference type="Pfam" id="PF13237">
    <property type="entry name" value="Fer4_10"/>
    <property type="match status" value="1"/>
</dbReference>
<dbReference type="RefSeq" id="WP_243131617.1">
    <property type="nucleotide sequence ID" value="NZ_VNHM01000004.1"/>
</dbReference>
<dbReference type="GO" id="GO:0051536">
    <property type="term" value="F:iron-sulfur cluster binding"/>
    <property type="evidence" value="ECO:0007669"/>
    <property type="project" value="UniProtKB-KW"/>
</dbReference>
<dbReference type="PROSITE" id="PS00198">
    <property type="entry name" value="4FE4S_FER_1"/>
    <property type="match status" value="2"/>
</dbReference>
<organism evidence="5 6">
    <name type="scientific">Desulfallas thermosapovorans DSM 6562</name>
    <dbReference type="NCBI Taxonomy" id="1121431"/>
    <lineage>
        <taxon>Bacteria</taxon>
        <taxon>Bacillati</taxon>
        <taxon>Bacillota</taxon>
        <taxon>Clostridia</taxon>
        <taxon>Eubacteriales</taxon>
        <taxon>Desulfallaceae</taxon>
        <taxon>Desulfallas</taxon>
    </lineage>
</organism>
<dbReference type="InterPro" id="IPR017900">
    <property type="entry name" value="4Fe4S_Fe_S_CS"/>
</dbReference>
<name>A0A5S4ZU94_9FIRM</name>
<dbReference type="PANTHER" id="PTHR43122:SF1">
    <property type="entry name" value="IRON-SULFUR-BINDING PROTEIN"/>
    <property type="match status" value="1"/>
</dbReference>
<dbReference type="GO" id="GO:0046872">
    <property type="term" value="F:metal ion binding"/>
    <property type="evidence" value="ECO:0007669"/>
    <property type="project" value="UniProtKB-KW"/>
</dbReference>
<feature type="domain" description="4Fe-4S ferredoxin-type" evidence="4">
    <location>
        <begin position="36"/>
        <end position="66"/>
    </location>
</feature>
<dbReference type="PANTHER" id="PTHR43122">
    <property type="entry name" value="FERREDOXIN SUBUNIT OF PYRUVATE:FLAVODOXIN OXIDOREDUCTASE-RELATED"/>
    <property type="match status" value="1"/>
</dbReference>
<protein>
    <submittedName>
        <fullName evidence="5">4Fe-4S dicluster protein</fullName>
    </submittedName>
</protein>
<reference evidence="5 6" key="1">
    <citation type="submission" date="2019-07" db="EMBL/GenBank/DDBJ databases">
        <title>Genomic Encyclopedia of Type Strains, Phase I: the one thousand microbial genomes (KMG-I) project.</title>
        <authorList>
            <person name="Kyrpides N."/>
        </authorList>
    </citation>
    <scope>NUCLEOTIDE SEQUENCE [LARGE SCALE GENOMIC DNA]</scope>
    <source>
        <strain evidence="5 6">DSM 6562</strain>
    </source>
</reference>
<keyword evidence="6" id="KW-1185">Reference proteome</keyword>
<dbReference type="Proteomes" id="UP000323166">
    <property type="component" value="Unassembled WGS sequence"/>
</dbReference>
<keyword evidence="1" id="KW-0479">Metal-binding</keyword>
<feature type="domain" description="4Fe-4S ferredoxin-type" evidence="4">
    <location>
        <begin position="6"/>
        <end position="35"/>
    </location>
</feature>
<proteinExistence type="predicted"/>
<dbReference type="Gene3D" id="3.30.70.20">
    <property type="match status" value="1"/>
</dbReference>
<evidence type="ECO:0000313" key="6">
    <source>
        <dbReference type="Proteomes" id="UP000323166"/>
    </source>
</evidence>
<evidence type="ECO:0000256" key="1">
    <source>
        <dbReference type="ARBA" id="ARBA00022723"/>
    </source>
</evidence>
<dbReference type="InterPro" id="IPR017896">
    <property type="entry name" value="4Fe4S_Fe-S-bd"/>
</dbReference>